<accession>A0A286H7M2</accession>
<protein>
    <submittedName>
        <fullName evidence="1">Uncharacterized protein</fullName>
    </submittedName>
</protein>
<evidence type="ECO:0000313" key="1">
    <source>
        <dbReference type="EMBL" id="SOE03476.1"/>
    </source>
</evidence>
<sequence length="322" mass="33823">MLDVTAGADDPGAHRQELVLGMAGSGRPETAAAAAAVATLLGDDELRRRVRREVAESGLVLPRWLAELHRTEALGRAVEISTVYRDADQLLVGATVPGGYPLTAVVLVDNELGAFAADGFVVEARLDDVAAIALADVGEDACLRDIPPADARARIEAAVRELDLGPGTGGYESWAQSRPLVTWVVGLQPAGGSADALQELSEDELDDITDSFLASPFGPAWAGADLRPLVDEVVTAGSANGIGDPLVWSPDNVRKLLTPEFRMLDDSTPFLHRVPELLRDLIRYGHAERGLRPGLTAAALSALDAAAGSFLAAVQDLDANES</sequence>
<keyword evidence="2" id="KW-1185">Reference proteome</keyword>
<organism evidence="1 2">
    <name type="scientific">Blastococcus haudaquaticus</name>
    <dbReference type="NCBI Taxonomy" id="1938745"/>
    <lineage>
        <taxon>Bacteria</taxon>
        <taxon>Bacillati</taxon>
        <taxon>Actinomycetota</taxon>
        <taxon>Actinomycetes</taxon>
        <taxon>Geodermatophilales</taxon>
        <taxon>Geodermatophilaceae</taxon>
        <taxon>Blastococcus</taxon>
    </lineage>
</organism>
<dbReference type="AlphaFoldDB" id="A0A286H7M2"/>
<name>A0A286H7M2_9ACTN</name>
<dbReference type="EMBL" id="OCNK01000007">
    <property type="protein sequence ID" value="SOE03476.1"/>
    <property type="molecule type" value="Genomic_DNA"/>
</dbReference>
<evidence type="ECO:0000313" key="2">
    <source>
        <dbReference type="Proteomes" id="UP000219482"/>
    </source>
</evidence>
<reference evidence="2" key="1">
    <citation type="submission" date="2017-09" db="EMBL/GenBank/DDBJ databases">
        <authorList>
            <person name="Varghese N."/>
            <person name="Submissions S."/>
        </authorList>
    </citation>
    <scope>NUCLEOTIDE SEQUENCE [LARGE SCALE GENOMIC DNA]</scope>
    <source>
        <strain evidence="2">DSM 44270</strain>
    </source>
</reference>
<gene>
    <name evidence="1" type="ORF">SAMN06272739_4191</name>
</gene>
<proteinExistence type="predicted"/>
<dbReference type="Proteomes" id="UP000219482">
    <property type="component" value="Unassembled WGS sequence"/>
</dbReference>